<name>A0AA50DQF0_9GAMM</name>
<sequence length="55" mass="6137">MSERMLSAIRAVEKGGHPVFPVMPFSMFPVFMKLLNETLQARAGKRSCDHGTEEA</sequence>
<dbReference type="Proteomes" id="UP001228139">
    <property type="component" value="Plasmid unnamed2"/>
</dbReference>
<dbReference type="RefSeq" id="WP_306213607.1">
    <property type="nucleotide sequence ID" value="NZ_CP132355.1"/>
</dbReference>
<dbReference type="AlphaFoldDB" id="A0AA50DQF0"/>
<accession>A0AA50DQF0</accession>
<organism evidence="1 2">
    <name type="scientific">Erwinia pyri</name>
    <dbReference type="NCBI Taxonomy" id="3062598"/>
    <lineage>
        <taxon>Bacteria</taxon>
        <taxon>Pseudomonadati</taxon>
        <taxon>Pseudomonadota</taxon>
        <taxon>Gammaproteobacteria</taxon>
        <taxon>Enterobacterales</taxon>
        <taxon>Erwiniaceae</taxon>
        <taxon>Erwinia</taxon>
    </lineage>
</organism>
<gene>
    <name evidence="1" type="ORF">Q3V30_22510</name>
</gene>
<proteinExistence type="predicted"/>
<protein>
    <submittedName>
        <fullName evidence="1">Uncharacterized protein</fullName>
    </submittedName>
</protein>
<evidence type="ECO:0000313" key="1">
    <source>
        <dbReference type="EMBL" id="WLS81238.1"/>
    </source>
</evidence>
<keyword evidence="1" id="KW-0614">Plasmid</keyword>
<evidence type="ECO:0000313" key="2">
    <source>
        <dbReference type="Proteomes" id="UP001228139"/>
    </source>
</evidence>
<dbReference type="KEGG" id="epi:Q3V30_22510"/>
<reference evidence="1 2" key="1">
    <citation type="submission" date="2023-07" db="EMBL/GenBank/DDBJ databases">
        <title>Pathogenic bacteria of pear tree diseases.</title>
        <authorList>
            <person name="Zhang Z."/>
            <person name="He L."/>
            <person name="Huang R."/>
        </authorList>
    </citation>
    <scope>NUCLEOTIDE SEQUENCE [LARGE SCALE GENOMIC DNA]</scope>
    <source>
        <strain evidence="1 2">DE2</strain>
        <plasmid evidence="1 2">unnamed2</plasmid>
    </source>
</reference>
<keyword evidence="2" id="KW-1185">Reference proteome</keyword>
<geneLocation type="plasmid" evidence="1 2">
    <name>unnamed2</name>
</geneLocation>
<dbReference type="EMBL" id="CP132355">
    <property type="protein sequence ID" value="WLS81238.1"/>
    <property type="molecule type" value="Genomic_DNA"/>
</dbReference>